<keyword evidence="6" id="KW-1185">Reference proteome</keyword>
<gene>
    <name evidence="5" type="ORF">PSYICH_LOCUS10978</name>
</gene>
<dbReference type="SUPFAM" id="SSF55797">
    <property type="entry name" value="PR-1-like"/>
    <property type="match status" value="1"/>
</dbReference>
<dbReference type="PRINTS" id="PR00838">
    <property type="entry name" value="V5ALLERGEN"/>
</dbReference>
<dbReference type="CDD" id="cd05380">
    <property type="entry name" value="CAP_euk"/>
    <property type="match status" value="1"/>
</dbReference>
<comment type="subcellular location">
    <subcellularLocation>
        <location evidence="1">Secreted</location>
    </subcellularLocation>
</comment>
<name>A0A9P0CYH6_9CUCU</name>
<dbReference type="InterPro" id="IPR018244">
    <property type="entry name" value="Allrgn_V5/Tpx1_CS"/>
</dbReference>
<sequence length="285" mass="32249">MSCAVNSLVVVIGLIGLVTGGQNRNYFCDLPCDNGGRSIMNTVCHRQNSMCGKGRSCGQDFKVVSLNDDDRQYILDIHNYLRNKVAMGQERRGGGQPPAANMNTLTYNKELEFVAQCWINECHDDILVHDKCRRISKFSWVGQNLANMGSTDRSELEKVAMLKKLTLGWYDEVEEFHNSWVDSHEQRGVMIGHYTQLVWGDTKELGCAMSFYSHNDGLYKWYNLKLACNYGPGGNWLGQPVYKAGKPATKCAGRKPNKRFPGLCGVDVSVNHTKNYHNEFFNYHI</sequence>
<dbReference type="PROSITE" id="PS01009">
    <property type="entry name" value="CRISP_1"/>
    <property type="match status" value="1"/>
</dbReference>
<dbReference type="Pfam" id="PF00188">
    <property type="entry name" value="CAP"/>
    <property type="match status" value="1"/>
</dbReference>
<evidence type="ECO:0000313" key="5">
    <source>
        <dbReference type="EMBL" id="CAH1110701.1"/>
    </source>
</evidence>
<dbReference type="EMBL" id="OV651817">
    <property type="protein sequence ID" value="CAH1110701.1"/>
    <property type="molecule type" value="Genomic_DNA"/>
</dbReference>
<protein>
    <recommendedName>
        <fullName evidence="4">SCP domain-containing protein</fullName>
    </recommendedName>
</protein>
<dbReference type="InterPro" id="IPR002413">
    <property type="entry name" value="V5_allergen-like"/>
</dbReference>
<proteinExistence type="predicted"/>
<keyword evidence="3" id="KW-0732">Signal</keyword>
<dbReference type="Proteomes" id="UP001153636">
    <property type="component" value="Chromosome 5"/>
</dbReference>
<evidence type="ECO:0000259" key="4">
    <source>
        <dbReference type="SMART" id="SM00198"/>
    </source>
</evidence>
<feature type="signal peptide" evidence="3">
    <location>
        <begin position="1"/>
        <end position="20"/>
    </location>
</feature>
<accession>A0A9P0CYH6</accession>
<feature type="domain" description="SCP" evidence="4">
    <location>
        <begin position="69"/>
        <end position="238"/>
    </location>
</feature>
<feature type="chain" id="PRO_5040215294" description="SCP domain-containing protein" evidence="3">
    <location>
        <begin position="21"/>
        <end position="285"/>
    </location>
</feature>
<dbReference type="SMART" id="SM00198">
    <property type="entry name" value="SCP"/>
    <property type="match status" value="1"/>
</dbReference>
<dbReference type="InterPro" id="IPR001283">
    <property type="entry name" value="CRISP-related"/>
</dbReference>
<organism evidence="5 6">
    <name type="scientific">Psylliodes chrysocephalus</name>
    <dbReference type="NCBI Taxonomy" id="3402493"/>
    <lineage>
        <taxon>Eukaryota</taxon>
        <taxon>Metazoa</taxon>
        <taxon>Ecdysozoa</taxon>
        <taxon>Arthropoda</taxon>
        <taxon>Hexapoda</taxon>
        <taxon>Insecta</taxon>
        <taxon>Pterygota</taxon>
        <taxon>Neoptera</taxon>
        <taxon>Endopterygota</taxon>
        <taxon>Coleoptera</taxon>
        <taxon>Polyphaga</taxon>
        <taxon>Cucujiformia</taxon>
        <taxon>Chrysomeloidea</taxon>
        <taxon>Chrysomelidae</taxon>
        <taxon>Galerucinae</taxon>
        <taxon>Alticini</taxon>
        <taxon>Psylliodes</taxon>
    </lineage>
</organism>
<evidence type="ECO:0000256" key="1">
    <source>
        <dbReference type="ARBA" id="ARBA00004613"/>
    </source>
</evidence>
<dbReference type="Gene3D" id="3.40.33.10">
    <property type="entry name" value="CAP"/>
    <property type="match status" value="1"/>
</dbReference>
<dbReference type="InterPro" id="IPR035940">
    <property type="entry name" value="CAP_sf"/>
</dbReference>
<reference evidence="5" key="1">
    <citation type="submission" date="2022-01" db="EMBL/GenBank/DDBJ databases">
        <authorList>
            <person name="King R."/>
        </authorList>
    </citation>
    <scope>NUCLEOTIDE SEQUENCE</scope>
</reference>
<evidence type="ECO:0000256" key="2">
    <source>
        <dbReference type="ARBA" id="ARBA00022525"/>
    </source>
</evidence>
<dbReference type="PANTHER" id="PTHR10334">
    <property type="entry name" value="CYSTEINE-RICH SECRETORY PROTEIN-RELATED"/>
    <property type="match status" value="1"/>
</dbReference>
<evidence type="ECO:0000313" key="6">
    <source>
        <dbReference type="Proteomes" id="UP001153636"/>
    </source>
</evidence>
<dbReference type="PRINTS" id="PR00837">
    <property type="entry name" value="V5TPXLIKE"/>
</dbReference>
<evidence type="ECO:0000256" key="3">
    <source>
        <dbReference type="SAM" id="SignalP"/>
    </source>
</evidence>
<keyword evidence="2" id="KW-0964">Secreted</keyword>
<dbReference type="OrthoDB" id="414826at2759"/>
<dbReference type="InterPro" id="IPR014044">
    <property type="entry name" value="CAP_dom"/>
</dbReference>
<dbReference type="AlphaFoldDB" id="A0A9P0CYH6"/>
<dbReference type="GO" id="GO:0005576">
    <property type="term" value="C:extracellular region"/>
    <property type="evidence" value="ECO:0007669"/>
    <property type="project" value="UniProtKB-SubCell"/>
</dbReference>